<evidence type="ECO:0000313" key="7">
    <source>
        <dbReference type="Proteomes" id="UP000190092"/>
    </source>
</evidence>
<feature type="chain" id="PRO_5012775248" evidence="4">
    <location>
        <begin position="27"/>
        <end position="408"/>
    </location>
</feature>
<evidence type="ECO:0000256" key="4">
    <source>
        <dbReference type="SAM" id="SignalP"/>
    </source>
</evidence>
<dbReference type="GO" id="GO:0006865">
    <property type="term" value="P:amino acid transport"/>
    <property type="evidence" value="ECO:0007669"/>
    <property type="project" value="UniProtKB-KW"/>
</dbReference>
<comment type="similarity">
    <text evidence="1">Belongs to the leucine-binding protein family.</text>
</comment>
<reference evidence="7" key="1">
    <citation type="submission" date="2017-02" db="EMBL/GenBank/DDBJ databases">
        <authorList>
            <person name="Varghese N."/>
            <person name="Submissions S."/>
        </authorList>
    </citation>
    <scope>NUCLEOTIDE SEQUENCE [LARGE SCALE GENOMIC DNA]</scope>
    <source>
        <strain evidence="7">ATCC 27094</strain>
    </source>
</reference>
<keyword evidence="3" id="KW-0813">Transport</keyword>
<accession>A0A1T4T230</accession>
<dbReference type="SUPFAM" id="SSF53822">
    <property type="entry name" value="Periplasmic binding protein-like I"/>
    <property type="match status" value="1"/>
</dbReference>
<dbReference type="EMBL" id="FUWJ01000011">
    <property type="protein sequence ID" value="SKA34291.1"/>
    <property type="molecule type" value="Genomic_DNA"/>
</dbReference>
<organism evidence="6 7">
    <name type="scientific">Enhydrobacter aerosaccus</name>
    <dbReference type="NCBI Taxonomy" id="225324"/>
    <lineage>
        <taxon>Bacteria</taxon>
        <taxon>Pseudomonadati</taxon>
        <taxon>Pseudomonadota</taxon>
        <taxon>Alphaproteobacteria</taxon>
        <taxon>Hyphomicrobiales</taxon>
        <taxon>Enhydrobacter</taxon>
    </lineage>
</organism>
<gene>
    <name evidence="6" type="ORF">SAMN02745126_05509</name>
</gene>
<dbReference type="OrthoDB" id="5450279at2"/>
<evidence type="ECO:0000256" key="2">
    <source>
        <dbReference type="ARBA" id="ARBA00022729"/>
    </source>
</evidence>
<dbReference type="Gene3D" id="3.40.50.2300">
    <property type="match status" value="2"/>
</dbReference>
<evidence type="ECO:0000259" key="5">
    <source>
        <dbReference type="Pfam" id="PF13458"/>
    </source>
</evidence>
<keyword evidence="7" id="KW-1185">Reference proteome</keyword>
<protein>
    <submittedName>
        <fullName evidence="6">Amino acid/amide ABC transporter substrate-binding protein, HAAT family</fullName>
    </submittedName>
</protein>
<dbReference type="InterPro" id="IPR028081">
    <property type="entry name" value="Leu-bd"/>
</dbReference>
<dbReference type="AlphaFoldDB" id="A0A1T4T230"/>
<keyword evidence="3" id="KW-0029">Amino-acid transport</keyword>
<dbReference type="PANTHER" id="PTHR30483">
    <property type="entry name" value="LEUCINE-SPECIFIC-BINDING PROTEIN"/>
    <property type="match status" value="1"/>
</dbReference>
<dbReference type="Proteomes" id="UP000190092">
    <property type="component" value="Unassembled WGS sequence"/>
</dbReference>
<evidence type="ECO:0000313" key="6">
    <source>
        <dbReference type="EMBL" id="SKA34291.1"/>
    </source>
</evidence>
<dbReference type="PANTHER" id="PTHR30483:SF6">
    <property type="entry name" value="PERIPLASMIC BINDING PROTEIN OF ABC TRANSPORTER FOR NATURAL AMINO ACIDS"/>
    <property type="match status" value="1"/>
</dbReference>
<dbReference type="InterPro" id="IPR028082">
    <property type="entry name" value="Peripla_BP_I"/>
</dbReference>
<dbReference type="CDD" id="cd06327">
    <property type="entry name" value="PBP1_SBP-like"/>
    <property type="match status" value="1"/>
</dbReference>
<name>A0A1T4T230_9HYPH</name>
<proteinExistence type="inferred from homology"/>
<dbReference type="InterPro" id="IPR051010">
    <property type="entry name" value="BCAA_transport"/>
</dbReference>
<feature type="domain" description="Leucine-binding protein" evidence="5">
    <location>
        <begin position="31"/>
        <end position="366"/>
    </location>
</feature>
<dbReference type="Pfam" id="PF13458">
    <property type="entry name" value="Peripla_BP_6"/>
    <property type="match status" value="1"/>
</dbReference>
<evidence type="ECO:0000256" key="1">
    <source>
        <dbReference type="ARBA" id="ARBA00010062"/>
    </source>
</evidence>
<dbReference type="STRING" id="225324.SAMN02745126_05509"/>
<keyword evidence="2 4" id="KW-0732">Signal</keyword>
<feature type="signal peptide" evidence="4">
    <location>
        <begin position="1"/>
        <end position="26"/>
    </location>
</feature>
<sequence>MMGILVRRSIAVLCGLGLLFPSIAGADSNKVVIGVLGDQSGVVADVGGKGSVLAARLAVEDFGGTVLGKPIEILDADHQEKVDIASSIARQWFDEKGVDAIADLPNTGVVLALQAIARTKRKILLVSGAASTEITGKSCSPFTTHWTDDTYALANGTARAMVKQPGDSWYFLTADYSFGYDLEASAATTVRSLGGRVLGSVRHPLGTNDFSSYLLQAQASGAKVIGLASAGSDTVNAIKQAREFGIERSGQRLAALHAFVTDVNSIGLATAQGLTVTTGFYWNENDGTRQWSQRFFAVHGRMPTREQAGVYVSVKHYLAAVKAAGTTEAQAVATMMRELPVQRFGNTATVRPDGRVVYDIGVYEVVAPEKSKGPWDFYRKIADIPGSQAFRPLEAGGCSLAGQADAKQ</sequence>
<evidence type="ECO:0000256" key="3">
    <source>
        <dbReference type="ARBA" id="ARBA00022970"/>
    </source>
</evidence>